<dbReference type="InterPro" id="IPR027417">
    <property type="entry name" value="P-loop_NTPase"/>
</dbReference>
<dbReference type="EMBL" id="RXIF01000007">
    <property type="protein sequence ID" value="RZN64294.1"/>
    <property type="molecule type" value="Genomic_DNA"/>
</dbReference>
<dbReference type="PANTHER" id="PTHR42764:SF1">
    <property type="entry name" value="PHOSPHONATES UTILIZATION ATP-BINDING PROTEIN PHNK-RELATED"/>
    <property type="match status" value="1"/>
</dbReference>
<dbReference type="Gene3D" id="3.40.50.300">
    <property type="entry name" value="P-loop containing nucleotide triphosphate hydrolases"/>
    <property type="match status" value="1"/>
</dbReference>
<dbReference type="InterPro" id="IPR003593">
    <property type="entry name" value="AAA+_ATPase"/>
</dbReference>
<keyword evidence="2 4" id="KW-0067">ATP-binding</keyword>
<dbReference type="InterPro" id="IPR017871">
    <property type="entry name" value="ABC_transporter-like_CS"/>
</dbReference>
<dbReference type="GO" id="GO:0019700">
    <property type="term" value="P:organic phosphonate catabolic process"/>
    <property type="evidence" value="ECO:0007669"/>
    <property type="project" value="TreeGrafter"/>
</dbReference>
<gene>
    <name evidence="4" type="ORF">EF806_04770</name>
</gene>
<evidence type="ECO:0000256" key="2">
    <source>
        <dbReference type="ARBA" id="ARBA00022840"/>
    </source>
</evidence>
<dbReference type="AlphaFoldDB" id="A0A520KS20"/>
<dbReference type="Pfam" id="PF00005">
    <property type="entry name" value="ABC_tran"/>
    <property type="match status" value="1"/>
</dbReference>
<dbReference type="PROSITE" id="PS50893">
    <property type="entry name" value="ABC_TRANSPORTER_2"/>
    <property type="match status" value="1"/>
</dbReference>
<dbReference type="Proteomes" id="UP000317158">
    <property type="component" value="Unassembled WGS sequence"/>
</dbReference>
<dbReference type="SUPFAM" id="SSF52540">
    <property type="entry name" value="P-loop containing nucleoside triphosphate hydrolases"/>
    <property type="match status" value="1"/>
</dbReference>
<evidence type="ECO:0000313" key="5">
    <source>
        <dbReference type="Proteomes" id="UP000317158"/>
    </source>
</evidence>
<dbReference type="InterPro" id="IPR003439">
    <property type="entry name" value="ABC_transporter-like_ATP-bd"/>
</dbReference>
<comment type="caution">
    <text evidence="4">The sequence shown here is derived from an EMBL/GenBank/DDBJ whole genome shotgun (WGS) entry which is preliminary data.</text>
</comment>
<accession>A0A520KS20</accession>
<dbReference type="PROSITE" id="PS00211">
    <property type="entry name" value="ABC_TRANSPORTER_1"/>
    <property type="match status" value="1"/>
</dbReference>
<evidence type="ECO:0000313" key="4">
    <source>
        <dbReference type="EMBL" id="RZN64294.1"/>
    </source>
</evidence>
<evidence type="ECO:0000259" key="3">
    <source>
        <dbReference type="PROSITE" id="PS50893"/>
    </source>
</evidence>
<keyword evidence="1" id="KW-0547">Nucleotide-binding</keyword>
<reference evidence="4 5" key="1">
    <citation type="journal article" date="2019" name="Nat. Microbiol.">
        <title>Wide diversity of methane and short-chain alkane metabolisms in uncultured archaea.</title>
        <authorList>
            <person name="Borrel G."/>
            <person name="Adam P.S."/>
            <person name="McKay L.J."/>
            <person name="Chen L.X."/>
            <person name="Sierra-Garcia I.N."/>
            <person name="Sieber C.M."/>
            <person name="Letourneur Q."/>
            <person name="Ghozlane A."/>
            <person name="Andersen G.L."/>
            <person name="Li W.J."/>
            <person name="Hallam S.J."/>
            <person name="Muyzer G."/>
            <person name="de Oliveira V.M."/>
            <person name="Inskeep W.P."/>
            <person name="Banfield J.F."/>
            <person name="Gribaldo S."/>
        </authorList>
    </citation>
    <scope>NUCLEOTIDE SEQUENCE [LARGE SCALE GENOMIC DNA]</scope>
    <source>
        <strain evidence="4">NM1a</strain>
    </source>
</reference>
<dbReference type="PANTHER" id="PTHR42764">
    <property type="entry name" value="PHOSPHONATES UTILIZATION ATP-BINDING PROTEIN PHNK-RELATED"/>
    <property type="match status" value="1"/>
</dbReference>
<protein>
    <submittedName>
        <fullName evidence="4">ATP-binding cassette domain-containing protein</fullName>
    </submittedName>
</protein>
<evidence type="ECO:0000256" key="1">
    <source>
        <dbReference type="ARBA" id="ARBA00022741"/>
    </source>
</evidence>
<dbReference type="GO" id="GO:0016887">
    <property type="term" value="F:ATP hydrolysis activity"/>
    <property type="evidence" value="ECO:0007669"/>
    <property type="project" value="InterPro"/>
</dbReference>
<feature type="domain" description="ABC transporter" evidence="3">
    <location>
        <begin position="6"/>
        <end position="239"/>
    </location>
</feature>
<dbReference type="SMART" id="SM00382">
    <property type="entry name" value="AAA"/>
    <property type="match status" value="1"/>
</dbReference>
<name>A0A520KS20_METT2</name>
<dbReference type="GO" id="GO:0005524">
    <property type="term" value="F:ATP binding"/>
    <property type="evidence" value="ECO:0007669"/>
    <property type="project" value="UniProtKB-KW"/>
</dbReference>
<sequence>MMDKILSVSNLTKRFIMHLLNEKVIRGCSNISFDLYKGELLGITGPSGAGKSCILKCIYRTYMPTEGKILYNSNSEGMVDLASAPDDMIIELREKEIAHVTQFLHTIPRVTVLNLIAGELINKGVPENEAMLETRSLLAEMRISENLWDAYPSTLSGGEQQRINIAKSFISKPRLLLLDEPTASLDSKSRDIVVKLIKKLKNSGTTIIGVFHDIETMKMVADKVLDVTEKQIREVTKELVV</sequence>
<proteinExistence type="predicted"/>
<organism evidence="4 5">
    <name type="scientific">Methanoliparum thermophilum</name>
    <dbReference type="NCBI Taxonomy" id="2491083"/>
    <lineage>
        <taxon>Archaea</taxon>
        <taxon>Methanobacteriati</taxon>
        <taxon>Methanobacteriota</taxon>
        <taxon>Candidatus Methanoliparia</taxon>
        <taxon>Candidatus Methanoliparales</taxon>
        <taxon>Candidatus Methanoliparaceae</taxon>
        <taxon>Candidatus Methanoliparum</taxon>
    </lineage>
</organism>